<dbReference type="Proteomes" id="UP000032141">
    <property type="component" value="Chromosome C6"/>
</dbReference>
<reference evidence="1 2" key="1">
    <citation type="journal article" date="2014" name="Genome Biol.">
        <title>Transcriptome and methylome profiling reveals relics of genome dominance in the mesopolyploid Brassica oleracea.</title>
        <authorList>
            <person name="Parkin I.A."/>
            <person name="Koh C."/>
            <person name="Tang H."/>
            <person name="Robinson S.J."/>
            <person name="Kagale S."/>
            <person name="Clarke W.E."/>
            <person name="Town C.D."/>
            <person name="Nixon J."/>
            <person name="Krishnakumar V."/>
            <person name="Bidwell S.L."/>
            <person name="Denoeud F."/>
            <person name="Belcram H."/>
            <person name="Links M.G."/>
            <person name="Just J."/>
            <person name="Clarke C."/>
            <person name="Bender T."/>
            <person name="Huebert T."/>
            <person name="Mason A.S."/>
            <person name="Pires J.C."/>
            <person name="Barker G."/>
            <person name="Moore J."/>
            <person name="Walley P.G."/>
            <person name="Manoli S."/>
            <person name="Batley J."/>
            <person name="Edwards D."/>
            <person name="Nelson M.N."/>
            <person name="Wang X."/>
            <person name="Paterson A.H."/>
            <person name="King G."/>
            <person name="Bancroft I."/>
            <person name="Chalhoub B."/>
            <person name="Sharpe A.G."/>
        </authorList>
    </citation>
    <scope>NUCLEOTIDE SEQUENCE</scope>
    <source>
        <strain evidence="2">cv. TO1000</strain>
        <strain evidence="1">TO1000</strain>
    </source>
</reference>
<dbReference type="HOGENOM" id="CLU_040720_0_2_1"/>
<name>A0A0D3CXH0_BRAOL</name>
<evidence type="ECO:0000313" key="1">
    <source>
        <dbReference type="EnsemblPlants" id="Bo6g094780.1"/>
    </source>
</evidence>
<keyword evidence="2" id="KW-1185">Reference proteome</keyword>
<dbReference type="AlphaFoldDB" id="A0A0D3CXH0"/>
<dbReference type="Gramene" id="Bo4g135870.1">
    <property type="protein sequence ID" value="Bo4g135870.1"/>
    <property type="gene ID" value="Bo4g135870"/>
</dbReference>
<dbReference type="EnsemblPlants" id="Bo6g094780.1">
    <property type="protein sequence ID" value="Bo6g094780.1"/>
    <property type="gene ID" value="Bo6g094780"/>
</dbReference>
<sequence>MVVVDNYVVLHPEARFSHSQTSGSSHKQNSVSLVPPPFSPSFVPPADPAAPYEPGTMPVELLVLQPGREHLRVLHPYPQGYTTWFNKSNNCISKSTNQMMYSMLLKGYSTYNVMPIKEGELWFRNFAKHFNWESGLTETVRLAFHEKNHWVDQDTIDKSNKNSANRKSDRGGEGIYVHNLGACSMSSKEDEFVEANAGNPVDHLEVMKEAYTNKKTEEIQNLVIKDVIDFVQIQKEALLASQPISDDDSSAASTNMTRARINEMVEEAVPKKKGRLVGLARRASSCPSSSQALFAPPDPMIIQQLQNKDDQIVALETQNATILAELAGQKKTNEEILEKMKCSFPAEFS</sequence>
<reference evidence="1" key="2">
    <citation type="submission" date="2015-03" db="UniProtKB">
        <authorList>
            <consortium name="EnsemblPlants"/>
        </authorList>
    </citation>
    <scope>IDENTIFICATION</scope>
</reference>
<dbReference type="EnsemblPlants" id="Bo4g135870.1">
    <property type="protein sequence ID" value="Bo4g135870.1"/>
    <property type="gene ID" value="Bo4g135870"/>
</dbReference>
<organism evidence="1 2">
    <name type="scientific">Brassica oleracea var. oleracea</name>
    <dbReference type="NCBI Taxonomy" id="109376"/>
    <lineage>
        <taxon>Eukaryota</taxon>
        <taxon>Viridiplantae</taxon>
        <taxon>Streptophyta</taxon>
        <taxon>Embryophyta</taxon>
        <taxon>Tracheophyta</taxon>
        <taxon>Spermatophyta</taxon>
        <taxon>Magnoliopsida</taxon>
        <taxon>eudicotyledons</taxon>
        <taxon>Gunneridae</taxon>
        <taxon>Pentapetalae</taxon>
        <taxon>rosids</taxon>
        <taxon>malvids</taxon>
        <taxon>Brassicales</taxon>
        <taxon>Brassicaceae</taxon>
        <taxon>Brassiceae</taxon>
        <taxon>Brassica</taxon>
    </lineage>
</organism>
<dbReference type="Proteomes" id="UP000032141">
    <property type="component" value="Chromosome C4"/>
</dbReference>
<evidence type="ECO:0000313" key="2">
    <source>
        <dbReference type="Proteomes" id="UP000032141"/>
    </source>
</evidence>
<dbReference type="InterPro" id="IPR004252">
    <property type="entry name" value="Probable_transposase_24"/>
</dbReference>
<dbReference type="Pfam" id="PF03004">
    <property type="entry name" value="Transposase_24"/>
    <property type="match status" value="1"/>
</dbReference>
<proteinExistence type="predicted"/>
<dbReference type="Gramene" id="Bo6g094780.1">
    <property type="protein sequence ID" value="Bo6g094780.1"/>
    <property type="gene ID" value="Bo6g094780"/>
</dbReference>
<accession>A0A0D3CXH0</accession>
<protein>
    <submittedName>
        <fullName evidence="1">Uncharacterized protein</fullName>
    </submittedName>
</protein>